<gene>
    <name evidence="1" type="ORF">LENED_011129</name>
</gene>
<comment type="caution">
    <text evidence="1">The sequence shown here is derived from an EMBL/GenBank/DDBJ whole genome shotgun (WGS) entry which is preliminary data.</text>
</comment>
<proteinExistence type="predicted"/>
<protein>
    <submittedName>
        <fullName evidence="1">Uncharacterized protein</fullName>
    </submittedName>
</protein>
<accession>A0A1Q3EP74</accession>
<evidence type="ECO:0000313" key="2">
    <source>
        <dbReference type="Proteomes" id="UP000188533"/>
    </source>
</evidence>
<name>A0A1Q3EP74_LENED</name>
<dbReference type="Proteomes" id="UP000188533">
    <property type="component" value="Unassembled WGS sequence"/>
</dbReference>
<reference evidence="1 2" key="1">
    <citation type="submission" date="2016-08" db="EMBL/GenBank/DDBJ databases">
        <authorList>
            <consortium name="Lentinula edodes genome sequencing consortium"/>
            <person name="Sakamoto Y."/>
            <person name="Nakade K."/>
            <person name="Sato S."/>
            <person name="Yoshida Y."/>
            <person name="Miyazaki K."/>
            <person name="Natsume S."/>
            <person name="Konno N."/>
        </authorList>
    </citation>
    <scope>NUCLEOTIDE SEQUENCE [LARGE SCALE GENOMIC DNA]</scope>
    <source>
        <strain evidence="1 2">NBRC 111202</strain>
    </source>
</reference>
<dbReference type="AlphaFoldDB" id="A0A1Q3EP74"/>
<evidence type="ECO:0000313" key="1">
    <source>
        <dbReference type="EMBL" id="GAW09008.1"/>
    </source>
</evidence>
<sequence>MNRKPEEGRAVTALKQWFLWHEVNGIYHNASCRISGPSPAEISNLHCPPLCKEEKVVYSLSTPVTASLNLIFDPMQEKYPSSTDIGCEEVLNCEVEFSNHQLACNTVESVIMWIGGSYKYALGLKDDAPLDYHPTF</sequence>
<organism evidence="1 2">
    <name type="scientific">Lentinula edodes</name>
    <name type="common">Shiitake mushroom</name>
    <name type="synonym">Lentinus edodes</name>
    <dbReference type="NCBI Taxonomy" id="5353"/>
    <lineage>
        <taxon>Eukaryota</taxon>
        <taxon>Fungi</taxon>
        <taxon>Dikarya</taxon>
        <taxon>Basidiomycota</taxon>
        <taxon>Agaricomycotina</taxon>
        <taxon>Agaricomycetes</taxon>
        <taxon>Agaricomycetidae</taxon>
        <taxon>Agaricales</taxon>
        <taxon>Marasmiineae</taxon>
        <taxon>Omphalotaceae</taxon>
        <taxon>Lentinula</taxon>
    </lineage>
</organism>
<dbReference type="EMBL" id="BDGU01000927">
    <property type="protein sequence ID" value="GAW09008.1"/>
    <property type="molecule type" value="Genomic_DNA"/>
</dbReference>
<reference evidence="1 2" key="2">
    <citation type="submission" date="2017-02" db="EMBL/GenBank/DDBJ databases">
        <title>A genome survey and senescence transcriptome analysis in Lentinula edodes.</title>
        <authorList>
            <person name="Sakamoto Y."/>
            <person name="Nakade K."/>
            <person name="Sato S."/>
            <person name="Yoshida Y."/>
            <person name="Miyazaki K."/>
            <person name="Natsume S."/>
            <person name="Konno N."/>
        </authorList>
    </citation>
    <scope>NUCLEOTIDE SEQUENCE [LARGE SCALE GENOMIC DNA]</scope>
    <source>
        <strain evidence="1 2">NBRC 111202</strain>
    </source>
</reference>
<keyword evidence="2" id="KW-1185">Reference proteome</keyword>